<protein>
    <submittedName>
        <fullName evidence="1">Uncharacterized protein</fullName>
    </submittedName>
</protein>
<proteinExistence type="predicted"/>
<dbReference type="EMBL" id="CAJJDN010000004">
    <property type="protein sequence ID" value="CAD8049766.1"/>
    <property type="molecule type" value="Genomic_DNA"/>
</dbReference>
<gene>
    <name evidence="1" type="ORF">PSON_ATCC_30995.1.T0040305</name>
</gene>
<accession>A0A8S1K9Z4</accession>
<evidence type="ECO:0000313" key="2">
    <source>
        <dbReference type="Proteomes" id="UP000692954"/>
    </source>
</evidence>
<keyword evidence="2" id="KW-1185">Reference proteome</keyword>
<comment type="caution">
    <text evidence="1">The sequence shown here is derived from an EMBL/GenBank/DDBJ whole genome shotgun (WGS) entry which is preliminary data.</text>
</comment>
<reference evidence="1" key="1">
    <citation type="submission" date="2021-01" db="EMBL/GenBank/DDBJ databases">
        <authorList>
            <consortium name="Genoscope - CEA"/>
            <person name="William W."/>
        </authorList>
    </citation>
    <scope>NUCLEOTIDE SEQUENCE</scope>
</reference>
<organism evidence="1 2">
    <name type="scientific">Paramecium sonneborni</name>
    <dbReference type="NCBI Taxonomy" id="65129"/>
    <lineage>
        <taxon>Eukaryota</taxon>
        <taxon>Sar</taxon>
        <taxon>Alveolata</taxon>
        <taxon>Ciliophora</taxon>
        <taxon>Intramacronucleata</taxon>
        <taxon>Oligohymenophorea</taxon>
        <taxon>Peniculida</taxon>
        <taxon>Parameciidae</taxon>
        <taxon>Paramecium</taxon>
    </lineage>
</organism>
<dbReference type="Proteomes" id="UP000692954">
    <property type="component" value="Unassembled WGS sequence"/>
</dbReference>
<sequence length="202" mass="24098">MQKHSSFESECMKNLANTQCNCIIHECIKKITSLNSTQFRHLNNLLNLFQSPYKICDEHNYPFEFYSEQQQDIQCKFCLHSSNEIQLIEIMTHQEIGGKMQQFPNFQIQKNIEKKIKEIQELKPSDFRINTQEDNQDDQIKIKIKERQKLKETIEFLKLTVPTEVHNEFHEAMEKIKLPNEVGEDSCKYDVLKLRNFLLQNK</sequence>
<evidence type="ECO:0000313" key="1">
    <source>
        <dbReference type="EMBL" id="CAD8049766.1"/>
    </source>
</evidence>
<dbReference type="AlphaFoldDB" id="A0A8S1K9Z4"/>
<name>A0A8S1K9Z4_9CILI</name>